<comment type="caution">
    <text evidence="2">The sequence shown here is derived from an EMBL/GenBank/DDBJ whole genome shotgun (WGS) entry which is preliminary data.</text>
</comment>
<proteinExistence type="predicted"/>
<gene>
    <name evidence="2" type="ORF">AWJ07_14350</name>
</gene>
<dbReference type="PROSITE" id="PS51257">
    <property type="entry name" value="PROKAR_LIPOPROTEIN"/>
    <property type="match status" value="1"/>
</dbReference>
<feature type="signal peptide" evidence="1">
    <location>
        <begin position="1"/>
        <end position="23"/>
    </location>
</feature>
<dbReference type="Gene3D" id="3.40.50.1000">
    <property type="entry name" value="HAD superfamily/HAD-like"/>
    <property type="match status" value="1"/>
</dbReference>
<organism evidence="2">
    <name type="scientific">Shewanella frigidimarina</name>
    <dbReference type="NCBI Taxonomy" id="56812"/>
    <lineage>
        <taxon>Bacteria</taxon>
        <taxon>Pseudomonadati</taxon>
        <taxon>Pseudomonadota</taxon>
        <taxon>Gammaproteobacteria</taxon>
        <taxon>Alteromonadales</taxon>
        <taxon>Shewanellaceae</taxon>
        <taxon>Shewanella</taxon>
    </lineage>
</organism>
<keyword evidence="1" id="KW-0732">Signal</keyword>
<evidence type="ECO:0000313" key="2">
    <source>
        <dbReference type="EMBL" id="KVX02505.1"/>
    </source>
</evidence>
<dbReference type="EMBL" id="LRDC01000013">
    <property type="protein sequence ID" value="KVX02505.1"/>
    <property type="molecule type" value="Genomic_DNA"/>
</dbReference>
<evidence type="ECO:0000313" key="3">
    <source>
        <dbReference type="Proteomes" id="UP000055702"/>
    </source>
</evidence>
<name>A0A106C1G5_SHEFR</name>
<dbReference type="Proteomes" id="UP000055702">
    <property type="component" value="Unassembled WGS sequence"/>
</dbReference>
<dbReference type="InterPro" id="IPR023214">
    <property type="entry name" value="HAD_sf"/>
</dbReference>
<evidence type="ECO:0008006" key="4">
    <source>
        <dbReference type="Google" id="ProtNLM"/>
    </source>
</evidence>
<accession>A0A106C1G5</accession>
<dbReference type="RefSeq" id="WP_059745394.1">
    <property type="nucleotide sequence ID" value="NZ_LRDC01000013.1"/>
</dbReference>
<dbReference type="AlphaFoldDB" id="A0A106C1G5"/>
<feature type="chain" id="PRO_5007125989" description="Lipoprotein" evidence="1">
    <location>
        <begin position="24"/>
        <end position="340"/>
    </location>
</feature>
<reference evidence="2 3" key="1">
    <citation type="submission" date="2016-01" db="EMBL/GenBank/DDBJ databases">
        <title>Draft genome of the antarctic isolate Shewanella frigidimarina Ag06-30.</title>
        <authorList>
            <person name="Parmeciano Di Noto G."/>
            <person name="Vazquez S."/>
            <person name="Mac Cormack W."/>
            <person name="Iriarte A."/>
            <person name="Quiroga C."/>
        </authorList>
    </citation>
    <scope>NUCLEOTIDE SEQUENCE [LARGE SCALE GENOMIC DNA]</scope>
    <source>
        <strain evidence="2 3">Ag06-30</strain>
    </source>
</reference>
<protein>
    <recommendedName>
        <fullName evidence="4">Lipoprotein</fullName>
    </recommendedName>
</protein>
<evidence type="ECO:0000256" key="1">
    <source>
        <dbReference type="SAM" id="SignalP"/>
    </source>
</evidence>
<sequence length="340" mass="38217">MKKIIYLLLISCFLSACSHHVRAPDPVSLYQELTRNKSQLDVRIGAPNQYSGSEQICLDAQCDASGNNCKPINIATPSPLMTNSDYKNYYQLTQDSEGFSHYGVTSQYASDIETLRKQLDGLMQSFDKSGLIDQLKQQNKTPALMFDIDNTLEFSAAIDSDPTGKGPAIQGMVDFAKQWCFKGGIDCYFVTARTCENESAEPTQYWLEQNMELDSQTVDQYTYFSRNTRQFLCKNLVTPAPNVAYKDIVREALESEQNVFWLMSIGDQLTDSLGNHSGIKVRVPNQFFHADINPNQFAPYGVGHCDPLETISPPLECRLALKPKALAVTNINYCRSQFDK</sequence>